<evidence type="ECO:0000259" key="7">
    <source>
        <dbReference type="SMART" id="SM00014"/>
    </source>
</evidence>
<dbReference type="Pfam" id="PF01569">
    <property type="entry name" value="PAP2"/>
    <property type="match status" value="1"/>
</dbReference>
<feature type="transmembrane region" description="Helical" evidence="6">
    <location>
        <begin position="213"/>
        <end position="230"/>
    </location>
</feature>
<dbReference type="AlphaFoldDB" id="A0A9W9VDJ5"/>
<evidence type="ECO:0000256" key="2">
    <source>
        <dbReference type="ARBA" id="ARBA00008816"/>
    </source>
</evidence>
<reference evidence="8" key="1">
    <citation type="submission" date="2022-11" db="EMBL/GenBank/DDBJ databases">
        <authorList>
            <person name="Petersen C."/>
        </authorList>
    </citation>
    <scope>NUCLEOTIDE SEQUENCE</scope>
    <source>
        <strain evidence="8">IBT 29864</strain>
    </source>
</reference>
<evidence type="ECO:0000256" key="3">
    <source>
        <dbReference type="ARBA" id="ARBA00022692"/>
    </source>
</evidence>
<evidence type="ECO:0000313" key="8">
    <source>
        <dbReference type="EMBL" id="KAJ5378188.1"/>
    </source>
</evidence>
<feature type="transmembrane region" description="Helical" evidence="6">
    <location>
        <begin position="111"/>
        <end position="131"/>
    </location>
</feature>
<feature type="transmembrane region" description="Helical" evidence="6">
    <location>
        <begin position="68"/>
        <end position="90"/>
    </location>
</feature>
<accession>A0A9W9VDJ5</accession>
<comment type="subcellular location">
    <subcellularLocation>
        <location evidence="1">Membrane</location>
        <topology evidence="1">Multi-pass membrane protein</topology>
    </subcellularLocation>
</comment>
<dbReference type="PANTHER" id="PTHR10165">
    <property type="entry name" value="LIPID PHOSPHATE PHOSPHATASE"/>
    <property type="match status" value="1"/>
</dbReference>
<evidence type="ECO:0000256" key="6">
    <source>
        <dbReference type="SAM" id="Phobius"/>
    </source>
</evidence>
<feature type="transmembrane region" description="Helical" evidence="6">
    <location>
        <begin position="16"/>
        <end position="39"/>
    </location>
</feature>
<evidence type="ECO:0000313" key="9">
    <source>
        <dbReference type="Proteomes" id="UP001147782"/>
    </source>
</evidence>
<dbReference type="GO" id="GO:0046839">
    <property type="term" value="P:phospholipid dephosphorylation"/>
    <property type="evidence" value="ECO:0007669"/>
    <property type="project" value="TreeGrafter"/>
</dbReference>
<dbReference type="InterPro" id="IPR036938">
    <property type="entry name" value="PAP2/HPO_sf"/>
</dbReference>
<name>A0A9W9VDJ5_9EURO</name>
<keyword evidence="5 6" id="KW-0472">Membrane</keyword>
<dbReference type="Gene3D" id="1.20.144.10">
    <property type="entry name" value="Phosphatidic acid phosphatase type 2/haloperoxidase"/>
    <property type="match status" value="1"/>
</dbReference>
<dbReference type="InterPro" id="IPR043216">
    <property type="entry name" value="PAP-like"/>
</dbReference>
<dbReference type="SMART" id="SM00014">
    <property type="entry name" value="acidPPc"/>
    <property type="match status" value="1"/>
</dbReference>
<evidence type="ECO:0000256" key="1">
    <source>
        <dbReference type="ARBA" id="ARBA00004141"/>
    </source>
</evidence>
<dbReference type="GO" id="GO:0016020">
    <property type="term" value="C:membrane"/>
    <property type="evidence" value="ECO:0007669"/>
    <property type="project" value="UniProtKB-SubCell"/>
</dbReference>
<dbReference type="SUPFAM" id="SSF48317">
    <property type="entry name" value="Acid phosphatase/Vanadium-dependent haloperoxidase"/>
    <property type="match status" value="1"/>
</dbReference>
<gene>
    <name evidence="8" type="ORF">N7496_005597</name>
</gene>
<keyword evidence="4 6" id="KW-1133">Transmembrane helix</keyword>
<evidence type="ECO:0000256" key="4">
    <source>
        <dbReference type="ARBA" id="ARBA00022989"/>
    </source>
</evidence>
<dbReference type="RefSeq" id="XP_056557051.1">
    <property type="nucleotide sequence ID" value="XM_056698526.1"/>
</dbReference>
<comment type="similarity">
    <text evidence="2">Belongs to the PA-phosphatase related phosphoesterase family.</text>
</comment>
<dbReference type="GO" id="GO:0006644">
    <property type="term" value="P:phospholipid metabolic process"/>
    <property type="evidence" value="ECO:0007669"/>
    <property type="project" value="InterPro"/>
</dbReference>
<proteinExistence type="inferred from homology"/>
<dbReference type="CDD" id="cd03390">
    <property type="entry name" value="PAP2_containing_1_like"/>
    <property type="match status" value="1"/>
</dbReference>
<dbReference type="Proteomes" id="UP001147782">
    <property type="component" value="Unassembled WGS sequence"/>
</dbReference>
<protein>
    <recommendedName>
        <fullName evidence="7">Phosphatidic acid phosphatase type 2/haloperoxidase domain-containing protein</fullName>
    </recommendedName>
</protein>
<sequence length="340" mass="37108">MGQISPKSAIAHISKLLVLSYIIDWIFIIGVGLIGYGFYKQDPNQRPFSLTDPDISFPFTEHETVSTATLILVSVLAPAVIVLLGAALLIPGTAAVGGAKASKSQMLRRKFWEWNAGWMGLALALAGAWMATQGLKTLNGKPRPDLLARCNPDVKKIAEYAVGGLGERLTGAPVLVDWKICREQGYNLRVDGFSSFPSGHSSRDPHARCGTPVLLMILTFLPTAVAFFIASSRWFNYRHHGFDIICGGLIGIFFAYIGMRMYHLPIQRGAGWAWGPRGHRRAFVRGIGFPSTLGTDSWSYTRKGHAADISNGSGHAEPVHDIENIPMHEQPEQAAASERV</sequence>
<keyword evidence="9" id="KW-1185">Reference proteome</keyword>
<dbReference type="InterPro" id="IPR000326">
    <property type="entry name" value="PAP2/HPO"/>
</dbReference>
<dbReference type="OrthoDB" id="10030083at2759"/>
<comment type="caution">
    <text evidence="8">The sequence shown here is derived from an EMBL/GenBank/DDBJ whole genome shotgun (WGS) entry which is preliminary data.</text>
</comment>
<keyword evidence="3 6" id="KW-0812">Transmembrane</keyword>
<dbReference type="GO" id="GO:0008195">
    <property type="term" value="F:phosphatidate phosphatase activity"/>
    <property type="evidence" value="ECO:0007669"/>
    <property type="project" value="TreeGrafter"/>
</dbReference>
<dbReference type="EMBL" id="JAPZBS010000004">
    <property type="protein sequence ID" value="KAJ5378188.1"/>
    <property type="molecule type" value="Genomic_DNA"/>
</dbReference>
<feature type="domain" description="Phosphatidic acid phosphatase type 2/haloperoxidase" evidence="7">
    <location>
        <begin position="116"/>
        <end position="259"/>
    </location>
</feature>
<organism evidence="8 9">
    <name type="scientific">Penicillium cataractarum</name>
    <dbReference type="NCBI Taxonomy" id="2100454"/>
    <lineage>
        <taxon>Eukaryota</taxon>
        <taxon>Fungi</taxon>
        <taxon>Dikarya</taxon>
        <taxon>Ascomycota</taxon>
        <taxon>Pezizomycotina</taxon>
        <taxon>Eurotiomycetes</taxon>
        <taxon>Eurotiomycetidae</taxon>
        <taxon>Eurotiales</taxon>
        <taxon>Aspergillaceae</taxon>
        <taxon>Penicillium</taxon>
    </lineage>
</organism>
<reference evidence="8" key="2">
    <citation type="journal article" date="2023" name="IMA Fungus">
        <title>Comparative genomic study of the Penicillium genus elucidates a diverse pangenome and 15 lateral gene transfer events.</title>
        <authorList>
            <person name="Petersen C."/>
            <person name="Sorensen T."/>
            <person name="Nielsen M.R."/>
            <person name="Sondergaard T.E."/>
            <person name="Sorensen J.L."/>
            <person name="Fitzpatrick D.A."/>
            <person name="Frisvad J.C."/>
            <person name="Nielsen K.L."/>
        </authorList>
    </citation>
    <scope>NUCLEOTIDE SEQUENCE</scope>
    <source>
        <strain evidence="8">IBT 29864</strain>
    </source>
</reference>
<dbReference type="PANTHER" id="PTHR10165:SF154">
    <property type="entry name" value="PAP2 DOMAIN PROTEIN (AFU_ORTHOLOGUE AFUA_1G09730)"/>
    <property type="match status" value="1"/>
</dbReference>
<dbReference type="GeneID" id="81437705"/>
<evidence type="ECO:0000256" key="5">
    <source>
        <dbReference type="ARBA" id="ARBA00023136"/>
    </source>
</evidence>
<feature type="transmembrane region" description="Helical" evidence="6">
    <location>
        <begin position="242"/>
        <end position="259"/>
    </location>
</feature>